<feature type="region of interest" description="Disordered" evidence="6">
    <location>
        <begin position="508"/>
        <end position="539"/>
    </location>
</feature>
<reference evidence="9 10" key="1">
    <citation type="journal article" date="2015" name="Microbes Environ.">
        <title>Distribution and evolution of nitrogen fixation genes in the phylum bacteroidetes.</title>
        <authorList>
            <person name="Inoue J."/>
            <person name="Oshima K."/>
            <person name="Suda W."/>
            <person name="Sakamoto M."/>
            <person name="Iino T."/>
            <person name="Noda S."/>
            <person name="Hongoh Y."/>
            <person name="Hattori M."/>
            <person name="Ohkuma M."/>
        </authorList>
    </citation>
    <scope>NUCLEOTIDE SEQUENCE [LARGE SCALE GENOMIC DNA]</scope>
    <source>
        <strain evidence="9 10">JCM 15093</strain>
    </source>
</reference>
<evidence type="ECO:0000259" key="8">
    <source>
        <dbReference type="Pfam" id="PF14322"/>
    </source>
</evidence>
<dbReference type="SUPFAM" id="SSF48452">
    <property type="entry name" value="TPR-like"/>
    <property type="match status" value="1"/>
</dbReference>
<evidence type="ECO:0000256" key="2">
    <source>
        <dbReference type="ARBA" id="ARBA00006275"/>
    </source>
</evidence>
<name>A0A069D0E8_9BACE</name>
<dbReference type="Pfam" id="PF14322">
    <property type="entry name" value="SusD-like_3"/>
    <property type="match status" value="1"/>
</dbReference>
<feature type="domain" description="SusD-like N-terminal" evidence="8">
    <location>
        <begin position="81"/>
        <end position="234"/>
    </location>
</feature>
<comment type="caution">
    <text evidence="9">The sequence shown here is derived from an EMBL/GenBank/DDBJ whole genome shotgun (WGS) entry which is preliminary data.</text>
</comment>
<dbReference type="InterPro" id="IPR011990">
    <property type="entry name" value="TPR-like_helical_dom_sf"/>
</dbReference>
<evidence type="ECO:0000256" key="5">
    <source>
        <dbReference type="ARBA" id="ARBA00023237"/>
    </source>
</evidence>
<dbReference type="Proteomes" id="UP000027601">
    <property type="component" value="Unassembled WGS sequence"/>
</dbReference>
<gene>
    <name evidence="9" type="ORF">JCM15093_895</name>
</gene>
<evidence type="ECO:0000256" key="6">
    <source>
        <dbReference type="SAM" id="MobiDB-lite"/>
    </source>
</evidence>
<dbReference type="eggNOG" id="COG3193">
    <property type="taxonomic scope" value="Bacteria"/>
</dbReference>
<feature type="domain" description="RagB/SusD" evidence="7">
    <location>
        <begin position="343"/>
        <end position="513"/>
    </location>
</feature>
<dbReference type="Pfam" id="PF07980">
    <property type="entry name" value="SusD_RagB"/>
    <property type="match status" value="1"/>
</dbReference>
<sequence length="539" mass="59966">MLVGMTIVSSCGVDTFPESQIVTEEQKADISAAIPDRLKADVTGMFSVIGNQFCVFGATSSRDDDAGFPTVCLSQDLNGPDMISDNSNYNWFSASSKYSDRIYTYANPYMRWAVFYNQIKLANDVIKSIDSATENPVLKVYLAQAKAVRAFDYLSLAPYYQFKYKGNEDKLCVPLVLDYLLSDDPSYNPRATVKEVYEQIMKDLDAAIIGLEGYTRVAKTEIDQQVAYGLRARANLYMENWAAAAVDAEKAMTGYPFYSKEEVSQPAFNDITDANWMWGLNLTPDNFTDAYPSWPSVLGSFSGDAYSTGVGSYKDINVLLFNKIPPTDVRKGWWVDENLHSSNLSSVSWNGVSGDAVAKLVIPDVKYAYNPYTNVKFAQYGGPGSTQNAGDWCIMRSEEMLLIRVEALAMSGNVAGAKTLLESFVKGYRDPSYVCNANDATALQNEVWFQRRVELWGEGFSMSDIMRLGKPVVRYHNNKESNFPEAFKFNIKANDGYLLLRIPQRETNNNKGIPESSNNNDGAQPVSGDNPTLRDGITD</sequence>
<proteinExistence type="inferred from homology"/>
<evidence type="ECO:0000256" key="4">
    <source>
        <dbReference type="ARBA" id="ARBA00023136"/>
    </source>
</evidence>
<comment type="subcellular location">
    <subcellularLocation>
        <location evidence="1">Cell outer membrane</location>
    </subcellularLocation>
</comment>
<dbReference type="EMBL" id="BAJS01000003">
    <property type="protein sequence ID" value="GAK35771.1"/>
    <property type="molecule type" value="Genomic_DNA"/>
</dbReference>
<dbReference type="GO" id="GO:0009279">
    <property type="term" value="C:cell outer membrane"/>
    <property type="evidence" value="ECO:0007669"/>
    <property type="project" value="UniProtKB-SubCell"/>
</dbReference>
<keyword evidence="5" id="KW-0998">Cell outer membrane</keyword>
<keyword evidence="3" id="KW-0732">Signal</keyword>
<comment type="similarity">
    <text evidence="2">Belongs to the SusD family.</text>
</comment>
<organism evidence="9 10">
    <name type="scientific">Bacteroides graminisolvens DSM 19988 = JCM 15093</name>
    <dbReference type="NCBI Taxonomy" id="1121097"/>
    <lineage>
        <taxon>Bacteria</taxon>
        <taxon>Pseudomonadati</taxon>
        <taxon>Bacteroidota</taxon>
        <taxon>Bacteroidia</taxon>
        <taxon>Bacteroidales</taxon>
        <taxon>Bacteroidaceae</taxon>
        <taxon>Bacteroides</taxon>
    </lineage>
</organism>
<accession>A0A069D0E8</accession>
<evidence type="ECO:0000256" key="1">
    <source>
        <dbReference type="ARBA" id="ARBA00004442"/>
    </source>
</evidence>
<dbReference type="Gene3D" id="1.25.40.390">
    <property type="match status" value="1"/>
</dbReference>
<evidence type="ECO:0000313" key="10">
    <source>
        <dbReference type="Proteomes" id="UP000027601"/>
    </source>
</evidence>
<dbReference type="InterPro" id="IPR012944">
    <property type="entry name" value="SusD_RagB_dom"/>
</dbReference>
<dbReference type="AlphaFoldDB" id="A0A069D0E8"/>
<protein>
    <submittedName>
        <fullName evidence="9">Outer membrane protein</fullName>
    </submittedName>
</protein>
<evidence type="ECO:0000259" key="7">
    <source>
        <dbReference type="Pfam" id="PF07980"/>
    </source>
</evidence>
<evidence type="ECO:0000313" key="9">
    <source>
        <dbReference type="EMBL" id="GAK35771.1"/>
    </source>
</evidence>
<evidence type="ECO:0000256" key="3">
    <source>
        <dbReference type="ARBA" id="ARBA00022729"/>
    </source>
</evidence>
<dbReference type="InterPro" id="IPR033985">
    <property type="entry name" value="SusD-like_N"/>
</dbReference>
<keyword evidence="4" id="KW-0472">Membrane</keyword>
<feature type="compositionally biased region" description="Polar residues" evidence="6">
    <location>
        <begin position="508"/>
        <end position="530"/>
    </location>
</feature>
<keyword evidence="10" id="KW-1185">Reference proteome</keyword>